<feature type="signal peptide" evidence="2">
    <location>
        <begin position="1"/>
        <end position="28"/>
    </location>
</feature>
<comment type="caution">
    <text evidence="3">The sequence shown here is derived from an EMBL/GenBank/DDBJ whole genome shotgun (WGS) entry which is preliminary data.</text>
</comment>
<keyword evidence="2" id="KW-0732">Signal</keyword>
<evidence type="ECO:0000313" key="4">
    <source>
        <dbReference type="Proteomes" id="UP001184150"/>
    </source>
</evidence>
<feature type="region of interest" description="Disordered" evidence="1">
    <location>
        <begin position="31"/>
        <end position="56"/>
    </location>
</feature>
<accession>A0ABU1MLW2</accession>
<sequence length="334" mass="34867">MRFNDIPRAAMAALAGAALCALSAPAFAEQAPGDAETAAPADSGGGDTQSPGDASHELVPFRNGGRLLLTGGVSTIEGAGGGGLVPWALIGGYGTRDEFGIQSYVTGVKSEDFALVAFGASANIKNRLEISLGRQNFHLRDVGKALGLGNDFIISQTIIGAKVRLIGDAVLDQNTLVPQISVGVQHKINDDKTVVGGALGLRRSSTDFYIAATKLFLDKNLLVNTTVRLTKANQYGILGFGGLGGKDQAYKPTFEASAAYLLTRKLAFGAEVRTKSNRLQGALGGDSFREDAAYDIFGAYALGRNLSLTAAYVDLGHIALKNQHAAYLSLQVGF</sequence>
<proteinExistence type="predicted"/>
<gene>
    <name evidence="3" type="ORF">J2792_002188</name>
</gene>
<evidence type="ECO:0000256" key="1">
    <source>
        <dbReference type="SAM" id="MobiDB-lite"/>
    </source>
</evidence>
<dbReference type="Proteomes" id="UP001184150">
    <property type="component" value="Unassembled WGS sequence"/>
</dbReference>
<dbReference type="Pfam" id="PF11231">
    <property type="entry name" value="DUF3034"/>
    <property type="match status" value="1"/>
</dbReference>
<reference evidence="3 4" key="1">
    <citation type="submission" date="2023-07" db="EMBL/GenBank/DDBJ databases">
        <title>Sorghum-associated microbial communities from plants grown in Nebraska, USA.</title>
        <authorList>
            <person name="Schachtman D."/>
        </authorList>
    </citation>
    <scope>NUCLEOTIDE SEQUENCE [LARGE SCALE GENOMIC DNA]</scope>
    <source>
        <strain evidence="3 4">DS1027</strain>
    </source>
</reference>
<evidence type="ECO:0008006" key="5">
    <source>
        <dbReference type="Google" id="ProtNLM"/>
    </source>
</evidence>
<dbReference type="EMBL" id="JAVDRD010000005">
    <property type="protein sequence ID" value="MDR6511316.1"/>
    <property type="molecule type" value="Genomic_DNA"/>
</dbReference>
<evidence type="ECO:0000313" key="3">
    <source>
        <dbReference type="EMBL" id="MDR6511316.1"/>
    </source>
</evidence>
<evidence type="ECO:0000256" key="2">
    <source>
        <dbReference type="SAM" id="SignalP"/>
    </source>
</evidence>
<name>A0ABU1MLW2_9SPHN</name>
<dbReference type="InterPro" id="IPR021393">
    <property type="entry name" value="DUF3034"/>
</dbReference>
<dbReference type="RefSeq" id="WP_309805218.1">
    <property type="nucleotide sequence ID" value="NZ_JAVDRD010000005.1"/>
</dbReference>
<keyword evidence="4" id="KW-1185">Reference proteome</keyword>
<organism evidence="3 4">
    <name type="scientific">Novosphingobium capsulatum</name>
    <dbReference type="NCBI Taxonomy" id="13688"/>
    <lineage>
        <taxon>Bacteria</taxon>
        <taxon>Pseudomonadati</taxon>
        <taxon>Pseudomonadota</taxon>
        <taxon>Alphaproteobacteria</taxon>
        <taxon>Sphingomonadales</taxon>
        <taxon>Sphingomonadaceae</taxon>
        <taxon>Novosphingobium</taxon>
    </lineage>
</organism>
<feature type="chain" id="PRO_5047375360" description="DUF3034 family protein" evidence="2">
    <location>
        <begin position="29"/>
        <end position="334"/>
    </location>
</feature>
<protein>
    <recommendedName>
        <fullName evidence="5">DUF3034 family protein</fullName>
    </recommendedName>
</protein>